<gene>
    <name evidence="2" type="ORF">GCM10022239_12350</name>
</gene>
<protein>
    <submittedName>
        <fullName evidence="2">NAD-dependent epimerase/dehydratase family protein</fullName>
    </submittedName>
</protein>
<dbReference type="Gene3D" id="3.40.50.720">
    <property type="entry name" value="NAD(P)-binding Rossmann-like Domain"/>
    <property type="match status" value="1"/>
</dbReference>
<dbReference type="Pfam" id="PF01370">
    <property type="entry name" value="Epimerase"/>
    <property type="match status" value="1"/>
</dbReference>
<reference evidence="3" key="1">
    <citation type="journal article" date="2019" name="Int. J. Syst. Evol. Microbiol.">
        <title>The Global Catalogue of Microorganisms (GCM) 10K type strain sequencing project: providing services to taxonomists for standard genome sequencing and annotation.</title>
        <authorList>
            <consortium name="The Broad Institute Genomics Platform"/>
            <consortium name="The Broad Institute Genome Sequencing Center for Infectious Disease"/>
            <person name="Wu L."/>
            <person name="Ma J."/>
        </authorList>
    </citation>
    <scope>NUCLEOTIDE SEQUENCE [LARGE SCALE GENOMIC DNA]</scope>
    <source>
        <strain evidence="3">JCM 16949</strain>
    </source>
</reference>
<dbReference type="InterPro" id="IPR050177">
    <property type="entry name" value="Lipid_A_modif_metabolic_enz"/>
</dbReference>
<evidence type="ECO:0000313" key="2">
    <source>
        <dbReference type="EMBL" id="GAA3738259.1"/>
    </source>
</evidence>
<dbReference type="RefSeq" id="WP_344754817.1">
    <property type="nucleotide sequence ID" value="NZ_BAABAE010000003.1"/>
</dbReference>
<accession>A0ABP7FIG9</accession>
<evidence type="ECO:0000259" key="1">
    <source>
        <dbReference type="Pfam" id="PF01370"/>
    </source>
</evidence>
<keyword evidence="3" id="KW-1185">Reference proteome</keyword>
<dbReference type="Proteomes" id="UP001501004">
    <property type="component" value="Unassembled WGS sequence"/>
</dbReference>
<dbReference type="CDD" id="cd05240">
    <property type="entry name" value="UDP_G4E_3_SDR_e"/>
    <property type="match status" value="1"/>
</dbReference>
<dbReference type="EMBL" id="BAABAE010000003">
    <property type="protein sequence ID" value="GAA3738259.1"/>
    <property type="molecule type" value="Genomic_DNA"/>
</dbReference>
<dbReference type="InterPro" id="IPR036291">
    <property type="entry name" value="NAD(P)-bd_dom_sf"/>
</dbReference>
<name>A0ABP7FIG9_9MICO</name>
<feature type="domain" description="NAD-dependent epimerase/dehydratase" evidence="1">
    <location>
        <begin position="4"/>
        <end position="230"/>
    </location>
</feature>
<organism evidence="2 3">
    <name type="scientific">Leifsonella bigeumensis</name>
    <dbReference type="NCBI Taxonomy" id="433643"/>
    <lineage>
        <taxon>Bacteria</taxon>
        <taxon>Bacillati</taxon>
        <taxon>Actinomycetota</taxon>
        <taxon>Actinomycetes</taxon>
        <taxon>Micrococcales</taxon>
        <taxon>Microbacteriaceae</taxon>
        <taxon>Leifsonella</taxon>
    </lineage>
</organism>
<proteinExistence type="predicted"/>
<evidence type="ECO:0000313" key="3">
    <source>
        <dbReference type="Proteomes" id="UP001501004"/>
    </source>
</evidence>
<comment type="caution">
    <text evidence="2">The sequence shown here is derived from an EMBL/GenBank/DDBJ whole genome shotgun (WGS) entry which is preliminary data.</text>
</comment>
<dbReference type="PANTHER" id="PTHR43245">
    <property type="entry name" value="BIFUNCTIONAL POLYMYXIN RESISTANCE PROTEIN ARNA"/>
    <property type="match status" value="1"/>
</dbReference>
<sequence length="316" mass="34531">MTRVLVTGGNGFLGSSVVAGLAASAGVDVVVSGDVRDPTRTVAGVVYEHVDITQPEQLQATMREHRIDTVVHLAAIMNPGPHITREQEYRVDVDGTRHVLDACLAAGVRRIVVSSSGAAYGYHRDNPEWIIETDAIRGNPEFAYSDHKRLVENLLAEAREQHPELEQVVFRIGTILGATVDNQITALFERRRVLAIAGSDSPFVFIWDEDVVACMVRAATDGPAGIFNLAGDGAVTVHELAGMLGKKLTVLPAWLLTTVLAVGKLLRATRYGPEQVGFLRYRPVLSNERLKNDFGYSPKKTSLEALEAWKVARSRR</sequence>
<dbReference type="SUPFAM" id="SSF51735">
    <property type="entry name" value="NAD(P)-binding Rossmann-fold domains"/>
    <property type="match status" value="1"/>
</dbReference>
<dbReference type="InterPro" id="IPR001509">
    <property type="entry name" value="Epimerase_deHydtase"/>
</dbReference>